<dbReference type="Proteomes" id="UP000612055">
    <property type="component" value="Unassembled WGS sequence"/>
</dbReference>
<comment type="caution">
    <text evidence="2">The sequence shown here is derived from an EMBL/GenBank/DDBJ whole genome shotgun (WGS) entry which is preliminary data.</text>
</comment>
<dbReference type="OrthoDB" id="547034at2759"/>
<gene>
    <name evidence="2" type="ORF">HYH03_002952</name>
</gene>
<organism evidence="2 3">
    <name type="scientific">Edaphochlamys debaryana</name>
    <dbReference type="NCBI Taxonomy" id="47281"/>
    <lineage>
        <taxon>Eukaryota</taxon>
        <taxon>Viridiplantae</taxon>
        <taxon>Chlorophyta</taxon>
        <taxon>core chlorophytes</taxon>
        <taxon>Chlorophyceae</taxon>
        <taxon>CS clade</taxon>
        <taxon>Chlamydomonadales</taxon>
        <taxon>Chlamydomonadales incertae sedis</taxon>
        <taxon>Edaphochlamys</taxon>
    </lineage>
</organism>
<proteinExistence type="predicted"/>
<keyword evidence="1" id="KW-0175">Coiled coil</keyword>
<evidence type="ECO:0000313" key="2">
    <source>
        <dbReference type="EMBL" id="KAG2499377.1"/>
    </source>
</evidence>
<keyword evidence="3" id="KW-1185">Reference proteome</keyword>
<reference evidence="2" key="1">
    <citation type="journal article" date="2020" name="bioRxiv">
        <title>Comparative genomics of Chlamydomonas.</title>
        <authorList>
            <person name="Craig R.J."/>
            <person name="Hasan A.R."/>
            <person name="Ness R.W."/>
            <person name="Keightley P.D."/>
        </authorList>
    </citation>
    <scope>NUCLEOTIDE SEQUENCE</scope>
    <source>
        <strain evidence="2">CCAP 11/70</strain>
    </source>
</reference>
<dbReference type="EMBL" id="JAEHOE010000007">
    <property type="protein sequence ID" value="KAG2499377.1"/>
    <property type="molecule type" value="Genomic_DNA"/>
</dbReference>
<feature type="coiled-coil region" evidence="1">
    <location>
        <begin position="227"/>
        <end position="313"/>
    </location>
</feature>
<feature type="coiled-coil region" evidence="1">
    <location>
        <begin position="39"/>
        <end position="183"/>
    </location>
</feature>
<accession>A0A836C545</accession>
<evidence type="ECO:0000256" key="1">
    <source>
        <dbReference type="SAM" id="Coils"/>
    </source>
</evidence>
<protein>
    <submittedName>
        <fullName evidence="2">Uncharacterized protein</fullName>
    </submittedName>
</protein>
<sequence>MARAASPLAANTRLELELRSTKQVLSCRDEEIDAWRCKVEELRDQLVSRELVLAQAQQSLRASEAEKQLLVAQAGRLEDSAKQAASRHALELQAAEDRRQQELQALGRERDEVVGSLRGRMAELADQLDEARRSVAGLLGERERMAAEVEAAGKRAADAEAAAEAARRAQEAAERLLADTRDERAKAVMLRDERISELQQQVTTLSRAGDARSIEAQAALGSTMGHYNALRSACDRQTAELEAARAAERRTAAALAEAERQLAEARAAAEGAKERANELQAELKRRAALATANEAELRALKRQQQRAAAAAAERVQGAAAAAATVQDAAGSRAEAALRQLEALQATGGLGGFAGMGTGATGLGAASLGAMGLGAMGSAGLGGVNMAWPAVAVTPSPGSMPYTSGYGYAATAPLYPAFMPSGVAAPAGHGGQGPGCSCRYGSCGGPAPMVGRRGGAATATPSKHGGREGLIRRTYQGLF</sequence>
<evidence type="ECO:0000313" key="3">
    <source>
        <dbReference type="Proteomes" id="UP000612055"/>
    </source>
</evidence>
<dbReference type="AlphaFoldDB" id="A0A836C545"/>
<name>A0A836C545_9CHLO</name>